<dbReference type="AlphaFoldDB" id="A0A813T2M6"/>
<feature type="region of interest" description="Disordered" evidence="2">
    <location>
        <begin position="16"/>
        <end position="53"/>
    </location>
</feature>
<organism evidence="3 7">
    <name type="scientific">Didymodactylos carnosus</name>
    <dbReference type="NCBI Taxonomy" id="1234261"/>
    <lineage>
        <taxon>Eukaryota</taxon>
        <taxon>Metazoa</taxon>
        <taxon>Spiralia</taxon>
        <taxon>Gnathifera</taxon>
        <taxon>Rotifera</taxon>
        <taxon>Eurotatoria</taxon>
        <taxon>Bdelloidea</taxon>
        <taxon>Philodinida</taxon>
        <taxon>Philodinidae</taxon>
        <taxon>Didymodactylos</taxon>
    </lineage>
</organism>
<evidence type="ECO:0000313" key="3">
    <source>
        <dbReference type="EMBL" id="CAF0808740.1"/>
    </source>
</evidence>
<comment type="caution">
    <text evidence="3">The sequence shown here is derived from an EMBL/GenBank/DDBJ whole genome shotgun (WGS) entry which is preliminary data.</text>
</comment>
<dbReference type="EMBL" id="CAJOBC010000504">
    <property type="protein sequence ID" value="CAF3594258.1"/>
    <property type="molecule type" value="Genomic_DNA"/>
</dbReference>
<evidence type="ECO:0000313" key="4">
    <source>
        <dbReference type="EMBL" id="CAF1312086.1"/>
    </source>
</evidence>
<name>A0A813T2M6_9BILA</name>
<evidence type="ECO:0000256" key="2">
    <source>
        <dbReference type="SAM" id="MobiDB-lite"/>
    </source>
</evidence>
<dbReference type="Proteomes" id="UP000663829">
    <property type="component" value="Unassembled WGS sequence"/>
</dbReference>
<evidence type="ECO:0000313" key="5">
    <source>
        <dbReference type="EMBL" id="CAF3594258.1"/>
    </source>
</evidence>
<dbReference type="Proteomes" id="UP000677228">
    <property type="component" value="Unassembled WGS sequence"/>
</dbReference>
<dbReference type="Proteomes" id="UP000681722">
    <property type="component" value="Unassembled WGS sequence"/>
</dbReference>
<feature type="compositionally biased region" description="Polar residues" evidence="2">
    <location>
        <begin position="24"/>
        <end position="34"/>
    </location>
</feature>
<dbReference type="Proteomes" id="UP000682733">
    <property type="component" value="Unassembled WGS sequence"/>
</dbReference>
<proteinExistence type="predicted"/>
<evidence type="ECO:0000313" key="6">
    <source>
        <dbReference type="EMBL" id="CAF4120393.1"/>
    </source>
</evidence>
<dbReference type="EMBL" id="CAJNOK010020173">
    <property type="protein sequence ID" value="CAF1312086.1"/>
    <property type="molecule type" value="Genomic_DNA"/>
</dbReference>
<dbReference type="EMBL" id="CAJNOQ010000504">
    <property type="protein sequence ID" value="CAF0808740.1"/>
    <property type="molecule type" value="Genomic_DNA"/>
</dbReference>
<dbReference type="EMBL" id="CAJOBA010041763">
    <property type="protein sequence ID" value="CAF4120393.1"/>
    <property type="molecule type" value="Genomic_DNA"/>
</dbReference>
<keyword evidence="7" id="KW-1185">Reference proteome</keyword>
<dbReference type="OrthoDB" id="10008467at2759"/>
<keyword evidence="1" id="KW-0175">Coiled coil</keyword>
<reference evidence="3" key="1">
    <citation type="submission" date="2021-02" db="EMBL/GenBank/DDBJ databases">
        <authorList>
            <person name="Nowell W R."/>
        </authorList>
    </citation>
    <scope>NUCLEOTIDE SEQUENCE</scope>
</reference>
<evidence type="ECO:0000313" key="7">
    <source>
        <dbReference type="Proteomes" id="UP000663829"/>
    </source>
</evidence>
<feature type="coiled-coil region" evidence="1">
    <location>
        <begin position="139"/>
        <end position="196"/>
    </location>
</feature>
<accession>A0A813T2M6</accession>
<feature type="region of interest" description="Disordered" evidence="2">
    <location>
        <begin position="233"/>
        <end position="258"/>
    </location>
</feature>
<sequence>MSAINAFIHSVAATVTGHGDSSKHGTPTSPHTPVSTQAQSAQSASHSATMHTTTCDDVNVKSVISTDTQSKIKMENQNKIASLMSKLGSTHSQIDEYSKRRTEEISDAVRQSITKIVTETQAEQTVLLQDANIRSVEIEQEYKLKLQNYLEKLDDEKAQLLAQLEKELNLRQDRILDDARKRIDDLNEQANRLKMNVLKEAQIAGNAKIEQITDQVAALAADDASRRMQSTTTTVVTTQAKSVGGHSSHIEISEHKRH</sequence>
<gene>
    <name evidence="3" type="ORF">GPM918_LOCUS3914</name>
    <name evidence="4" type="ORF">OVA965_LOCUS29031</name>
    <name evidence="5" type="ORF">SRO942_LOCUS3914</name>
    <name evidence="6" type="ORF">TMI583_LOCUS29797</name>
</gene>
<evidence type="ECO:0000256" key="1">
    <source>
        <dbReference type="SAM" id="Coils"/>
    </source>
</evidence>
<feature type="compositionally biased region" description="Basic and acidic residues" evidence="2">
    <location>
        <begin position="248"/>
        <end position="258"/>
    </location>
</feature>
<protein>
    <submittedName>
        <fullName evidence="3">Uncharacterized protein</fullName>
    </submittedName>
</protein>
<feature type="compositionally biased region" description="Low complexity" evidence="2">
    <location>
        <begin position="35"/>
        <end position="53"/>
    </location>
</feature>